<organism evidence="2 4">
    <name type="scientific">Halarchaeum rubridurum</name>
    <dbReference type="NCBI Taxonomy" id="489911"/>
    <lineage>
        <taxon>Archaea</taxon>
        <taxon>Methanobacteriati</taxon>
        <taxon>Methanobacteriota</taxon>
        <taxon>Stenosarchaea group</taxon>
        <taxon>Halobacteria</taxon>
        <taxon>Halobacteriales</taxon>
        <taxon>Halobacteriaceae</taxon>
    </lineage>
</organism>
<comment type="caution">
    <text evidence="2">The sequence shown here is derived from an EMBL/GenBank/DDBJ whole genome shotgun (WGS) entry which is preliminary data.</text>
</comment>
<reference evidence="2" key="1">
    <citation type="journal article" date="2014" name="Int. J. Syst. Evol. Microbiol.">
        <title>Complete genome sequence of Corynebacterium casei LMG S-19264T (=DSM 44701T), isolated from a smear-ripened cheese.</title>
        <authorList>
            <consortium name="US DOE Joint Genome Institute (JGI-PGF)"/>
            <person name="Walter F."/>
            <person name="Albersmeier A."/>
            <person name="Kalinowski J."/>
            <person name="Ruckert C."/>
        </authorList>
    </citation>
    <scope>NUCLEOTIDE SEQUENCE</scope>
    <source>
        <strain evidence="2">JCM 16108</strain>
    </source>
</reference>
<proteinExistence type="predicted"/>
<dbReference type="EMBL" id="BMOO01000004">
    <property type="protein sequence ID" value="GGM67993.1"/>
    <property type="molecule type" value="Genomic_DNA"/>
</dbReference>
<reference evidence="2" key="2">
    <citation type="submission" date="2020-09" db="EMBL/GenBank/DDBJ databases">
        <authorList>
            <person name="Sun Q."/>
            <person name="Ohkuma M."/>
        </authorList>
    </citation>
    <scope>NUCLEOTIDE SEQUENCE</scope>
    <source>
        <strain evidence="2">JCM 16108</strain>
    </source>
</reference>
<feature type="compositionally biased region" description="Basic and acidic residues" evidence="1">
    <location>
        <begin position="20"/>
        <end position="29"/>
    </location>
</feature>
<dbReference type="Pfam" id="PF26396">
    <property type="entry name" value="HacaP"/>
    <property type="match status" value="1"/>
</dbReference>
<evidence type="ECO:0000313" key="2">
    <source>
        <dbReference type="EMBL" id="GGM67993.1"/>
    </source>
</evidence>
<name>A0A830FZL5_9EURY</name>
<dbReference type="Proteomes" id="UP000765891">
    <property type="component" value="Unassembled WGS sequence"/>
</dbReference>
<evidence type="ECO:0000256" key="1">
    <source>
        <dbReference type="SAM" id="MobiDB-lite"/>
    </source>
</evidence>
<evidence type="ECO:0000313" key="3">
    <source>
        <dbReference type="EMBL" id="MBP1955226.1"/>
    </source>
</evidence>
<dbReference type="Proteomes" id="UP000614609">
    <property type="component" value="Unassembled WGS sequence"/>
</dbReference>
<feature type="compositionally biased region" description="Acidic residues" evidence="1">
    <location>
        <begin position="30"/>
        <end position="44"/>
    </location>
</feature>
<dbReference type="AlphaFoldDB" id="A0A830FZL5"/>
<protein>
    <submittedName>
        <fullName evidence="2">Uncharacterized protein</fullName>
    </submittedName>
</protein>
<feature type="compositionally biased region" description="Basic and acidic residues" evidence="1">
    <location>
        <begin position="1"/>
        <end position="12"/>
    </location>
</feature>
<keyword evidence="4" id="KW-1185">Reference proteome</keyword>
<feature type="region of interest" description="Disordered" evidence="1">
    <location>
        <begin position="1"/>
        <end position="50"/>
    </location>
</feature>
<sequence length="50" mass="5927">MGDTKRGRERKGMGKRQQRREREMYRALREDDEPSEPFVPEDTELSIGSD</sequence>
<evidence type="ECO:0000313" key="4">
    <source>
        <dbReference type="Proteomes" id="UP000614609"/>
    </source>
</evidence>
<reference evidence="3" key="3">
    <citation type="submission" date="2021-03" db="EMBL/GenBank/DDBJ databases">
        <title>Genomic Encyclopedia of Type Strains, Phase IV (KMG-IV): sequencing the most valuable type-strain genomes for metagenomic binning, comparative biology and taxonomic classification.</title>
        <authorList>
            <person name="Goeker M."/>
        </authorList>
    </citation>
    <scope>NUCLEOTIDE SEQUENCE</scope>
    <source>
        <strain evidence="3">DSM 22443</strain>
    </source>
</reference>
<dbReference type="EMBL" id="JAGGKO010000003">
    <property type="protein sequence ID" value="MBP1955226.1"/>
    <property type="molecule type" value="Genomic_DNA"/>
</dbReference>
<gene>
    <name evidence="2" type="ORF">GCM10009017_17710</name>
    <name evidence="3" type="ORF">J2752_002138</name>
</gene>
<dbReference type="InterPro" id="IPR058858">
    <property type="entry name" value="HacaP"/>
</dbReference>
<accession>A0A830FZL5</accession>
<dbReference type="RefSeq" id="WP_188872060.1">
    <property type="nucleotide sequence ID" value="NZ_BMOO01000004.1"/>
</dbReference>